<dbReference type="AlphaFoldDB" id="A0A6C0ICC2"/>
<dbReference type="EMBL" id="MN740152">
    <property type="protein sequence ID" value="QHT90046.1"/>
    <property type="molecule type" value="Genomic_DNA"/>
</dbReference>
<proteinExistence type="predicted"/>
<name>A0A6C0ICC2_9ZZZZ</name>
<protein>
    <recommendedName>
        <fullName evidence="2">Major capsid protein N-terminal domain-containing protein</fullName>
    </recommendedName>
</protein>
<evidence type="ECO:0000313" key="1">
    <source>
        <dbReference type="EMBL" id="QHT90046.1"/>
    </source>
</evidence>
<accession>A0A6C0ICC2</accession>
<dbReference type="SUPFAM" id="SSF49749">
    <property type="entry name" value="Group II dsDNA viruses VP"/>
    <property type="match status" value="2"/>
</dbReference>
<dbReference type="Gene3D" id="2.70.9.20">
    <property type="entry name" value="Major capsid protein Vp54"/>
    <property type="match status" value="1"/>
</dbReference>
<dbReference type="InterPro" id="IPR016112">
    <property type="entry name" value="VP_dsDNA_II"/>
</dbReference>
<dbReference type="Gene3D" id="2.70.9.10">
    <property type="entry name" value="Adenovirus Type 2 Hexon, domain 4"/>
    <property type="match status" value="1"/>
</dbReference>
<organism evidence="1">
    <name type="scientific">viral metagenome</name>
    <dbReference type="NCBI Taxonomy" id="1070528"/>
    <lineage>
        <taxon>unclassified sequences</taxon>
        <taxon>metagenomes</taxon>
        <taxon>organismal metagenomes</taxon>
    </lineage>
</organism>
<reference evidence="1" key="1">
    <citation type="journal article" date="2020" name="Nature">
        <title>Giant virus diversity and host interactions through global metagenomics.</title>
        <authorList>
            <person name="Schulz F."/>
            <person name="Roux S."/>
            <person name="Paez-Espino D."/>
            <person name="Jungbluth S."/>
            <person name="Walsh D.A."/>
            <person name="Denef V.J."/>
            <person name="McMahon K.D."/>
            <person name="Konstantinidis K.T."/>
            <person name="Eloe-Fadrosh E.A."/>
            <person name="Kyrpides N.C."/>
            <person name="Woyke T."/>
        </authorList>
    </citation>
    <scope>NUCLEOTIDE SEQUENCE</scope>
    <source>
        <strain evidence="1">GVMAG-M-3300023184-62</strain>
    </source>
</reference>
<sequence>MAAAADRRPGTSIEGALYDLVARGKKDTFFIRDSKESENLFDARYETVPAYIPELRKIVPRNRIQWGTTCEFEIEKAGDILIEPTLLIDLPSWLPTAAAKANNNSVIQELGTNNRYGYTNGIAYFLFEKIQFYQDNILLQEFSGDSLFAQRHLKGTYNSSFLEDALTGVHDGSPFAIQRNATPGRLRLRLPLPFCQHADEGGLPLCATLTQQFRLRLTLRRLEDLVEAALPCSPVKPAPWGKTFSFGVSLQRESIAHPTILLENRQLYIGPNAQSAFQQMNEEYVIPYSRLYENSFTFGPTDYAALQSGLPMTKRLIDGRHPAEQIFWFVRSRDDIAANRLWHFEASNTSGQYYNTINLTVAGKSRETDWTPLVWTDIETHAKLERDSGRSIGVMNWSYGMSHSMRGPIEMQPTGTLNFTSADRPTLYVALTAANTSNTIMNLLVDGYATYEIKKGGRGGLLYAS</sequence>
<dbReference type="InterPro" id="IPR038519">
    <property type="entry name" value="MCP_C_sf"/>
</dbReference>
<evidence type="ECO:0008006" key="2">
    <source>
        <dbReference type="Google" id="ProtNLM"/>
    </source>
</evidence>